<comment type="caution">
    <text evidence="15">The sequence shown here is derived from an EMBL/GenBank/DDBJ whole genome shotgun (WGS) entry which is preliminary data.</text>
</comment>
<dbReference type="Pfam" id="PF07885">
    <property type="entry name" value="Ion_trans_2"/>
    <property type="match status" value="1"/>
</dbReference>
<name>A0A511XN55_9PROT</name>
<keyword evidence="5" id="KW-0851">Voltage-gated channel</keyword>
<keyword evidence="4 12" id="KW-0812">Transmembrane</keyword>
<accession>A0A511XN55</accession>
<evidence type="ECO:0000256" key="2">
    <source>
        <dbReference type="ARBA" id="ARBA00022448"/>
    </source>
</evidence>
<dbReference type="GO" id="GO:0034765">
    <property type="term" value="P:regulation of monoatomic ion transmembrane transport"/>
    <property type="evidence" value="ECO:0007669"/>
    <property type="project" value="TreeGrafter"/>
</dbReference>
<dbReference type="GO" id="GO:0005886">
    <property type="term" value="C:plasma membrane"/>
    <property type="evidence" value="ECO:0007669"/>
    <property type="project" value="TreeGrafter"/>
</dbReference>
<evidence type="ECO:0000256" key="9">
    <source>
        <dbReference type="ARBA" id="ARBA00023136"/>
    </source>
</evidence>
<evidence type="ECO:0000256" key="1">
    <source>
        <dbReference type="ARBA" id="ARBA00004141"/>
    </source>
</evidence>
<dbReference type="PANTHER" id="PTHR11767">
    <property type="entry name" value="INWARD RECTIFIER POTASSIUM CHANNEL"/>
    <property type="match status" value="1"/>
</dbReference>
<feature type="domain" description="Potassium channel" evidence="13">
    <location>
        <begin position="113"/>
        <end position="186"/>
    </location>
</feature>
<dbReference type="Proteomes" id="UP000321746">
    <property type="component" value="Unassembled WGS sequence"/>
</dbReference>
<proteinExistence type="predicted"/>
<evidence type="ECO:0000256" key="6">
    <source>
        <dbReference type="ARBA" id="ARBA00022958"/>
    </source>
</evidence>
<dbReference type="InterPro" id="IPR016449">
    <property type="entry name" value="K_chnl_inward-rec_Kir"/>
</dbReference>
<keyword evidence="10 15" id="KW-0407">Ion channel</keyword>
<protein>
    <submittedName>
        <fullName evidence="15">Inward rectifier potassium channel protein</fullName>
    </submittedName>
</protein>
<dbReference type="AlphaFoldDB" id="A0A511XN55"/>
<evidence type="ECO:0000259" key="13">
    <source>
        <dbReference type="Pfam" id="PF07885"/>
    </source>
</evidence>
<dbReference type="InterPro" id="IPR041647">
    <property type="entry name" value="IRK_C"/>
</dbReference>
<evidence type="ECO:0000256" key="7">
    <source>
        <dbReference type="ARBA" id="ARBA00022989"/>
    </source>
</evidence>
<dbReference type="Gene3D" id="1.10.287.70">
    <property type="match status" value="1"/>
</dbReference>
<feature type="transmembrane region" description="Helical" evidence="12">
    <location>
        <begin position="135"/>
        <end position="154"/>
    </location>
</feature>
<dbReference type="GO" id="GO:1990573">
    <property type="term" value="P:potassium ion import across plasma membrane"/>
    <property type="evidence" value="ECO:0007669"/>
    <property type="project" value="TreeGrafter"/>
</dbReference>
<keyword evidence="6" id="KW-0630">Potassium</keyword>
<keyword evidence="16" id="KW-1185">Reference proteome</keyword>
<keyword evidence="7 12" id="KW-1133">Transmembrane helix</keyword>
<dbReference type="SUPFAM" id="SSF81296">
    <property type="entry name" value="E set domains"/>
    <property type="match status" value="1"/>
</dbReference>
<dbReference type="SUPFAM" id="SSF81324">
    <property type="entry name" value="Voltage-gated potassium channels"/>
    <property type="match status" value="1"/>
</dbReference>
<evidence type="ECO:0000256" key="12">
    <source>
        <dbReference type="SAM" id="Phobius"/>
    </source>
</evidence>
<dbReference type="PANTHER" id="PTHR11767:SF102">
    <property type="entry name" value="INWARDLY RECTIFYING POTASSIUM CHANNEL 1, ISOFORM F"/>
    <property type="match status" value="1"/>
</dbReference>
<dbReference type="Pfam" id="PF17655">
    <property type="entry name" value="IRK_C"/>
    <property type="match status" value="1"/>
</dbReference>
<evidence type="ECO:0000259" key="14">
    <source>
        <dbReference type="Pfam" id="PF17655"/>
    </source>
</evidence>
<keyword evidence="8" id="KW-0406">Ion transport</keyword>
<evidence type="ECO:0000256" key="8">
    <source>
        <dbReference type="ARBA" id="ARBA00023065"/>
    </source>
</evidence>
<organism evidence="15 16">
    <name type="scientific">Acetobacter oeni</name>
    <dbReference type="NCBI Taxonomy" id="304077"/>
    <lineage>
        <taxon>Bacteria</taxon>
        <taxon>Pseudomonadati</taxon>
        <taxon>Pseudomonadota</taxon>
        <taxon>Alphaproteobacteria</taxon>
        <taxon>Acetobacterales</taxon>
        <taxon>Acetobacteraceae</taxon>
        <taxon>Acetobacter</taxon>
    </lineage>
</organism>
<evidence type="ECO:0000256" key="5">
    <source>
        <dbReference type="ARBA" id="ARBA00022882"/>
    </source>
</evidence>
<keyword evidence="3" id="KW-0633">Potassium transport</keyword>
<evidence type="ECO:0000256" key="3">
    <source>
        <dbReference type="ARBA" id="ARBA00022538"/>
    </source>
</evidence>
<keyword evidence="2" id="KW-0813">Transport</keyword>
<dbReference type="GO" id="GO:0034702">
    <property type="term" value="C:monoatomic ion channel complex"/>
    <property type="evidence" value="ECO:0007669"/>
    <property type="project" value="UniProtKB-KW"/>
</dbReference>
<comment type="subcellular location">
    <subcellularLocation>
        <location evidence="1">Membrane</location>
        <topology evidence="1">Multi-pass membrane protein</topology>
    </subcellularLocation>
</comment>
<dbReference type="InterPro" id="IPR013518">
    <property type="entry name" value="K_chnl_inward-rec_Kir_cyto"/>
</dbReference>
<gene>
    <name evidence="15" type="ORF">AOE01nite_26050</name>
</gene>
<dbReference type="PRINTS" id="PR01320">
    <property type="entry name" value="KIRCHANNEL"/>
</dbReference>
<evidence type="ECO:0000313" key="15">
    <source>
        <dbReference type="EMBL" id="GEN64381.1"/>
    </source>
</evidence>
<keyword evidence="9 12" id="KW-0472">Membrane</keyword>
<reference evidence="15 16" key="1">
    <citation type="submission" date="2019-07" db="EMBL/GenBank/DDBJ databases">
        <title>Whole genome shotgun sequence of Acetobacter oeni NBRC 105207.</title>
        <authorList>
            <person name="Hosoyama A."/>
            <person name="Uohara A."/>
            <person name="Ohji S."/>
            <person name="Ichikawa N."/>
        </authorList>
    </citation>
    <scope>NUCLEOTIDE SEQUENCE [LARGE SCALE GENOMIC DNA]</scope>
    <source>
        <strain evidence="15 16">NBRC 105207</strain>
    </source>
</reference>
<feature type="transmembrane region" description="Helical" evidence="12">
    <location>
        <begin position="160"/>
        <end position="185"/>
    </location>
</feature>
<feature type="region of interest" description="Disordered" evidence="11">
    <location>
        <begin position="1"/>
        <end position="55"/>
    </location>
</feature>
<feature type="transmembrane region" description="Helical" evidence="12">
    <location>
        <begin position="98"/>
        <end position="123"/>
    </location>
</feature>
<dbReference type="Gene3D" id="2.60.40.1400">
    <property type="entry name" value="G protein-activated inward rectifier potassium channel 1"/>
    <property type="match status" value="1"/>
</dbReference>
<dbReference type="EMBL" id="BJYG01000040">
    <property type="protein sequence ID" value="GEN64381.1"/>
    <property type="molecule type" value="Genomic_DNA"/>
</dbReference>
<evidence type="ECO:0000256" key="11">
    <source>
        <dbReference type="SAM" id="MobiDB-lite"/>
    </source>
</evidence>
<evidence type="ECO:0000313" key="16">
    <source>
        <dbReference type="Proteomes" id="UP000321746"/>
    </source>
</evidence>
<evidence type="ECO:0000256" key="4">
    <source>
        <dbReference type="ARBA" id="ARBA00022692"/>
    </source>
</evidence>
<dbReference type="OrthoDB" id="9799090at2"/>
<sequence>MKRIWRRLNTQQAPAHGRTWGQSDEPDRDVEKPADAEDEKLGSSEGKNKKARSISTKEAVRRFRKHALDEKEHGDVVRVGLKDALWSDLYHHALTANWFMFTLWAVGFYIAINLFFAVLFAMVPDQVTAPHPPSLLDLFFFSVQTLSTVGYGVMAPSGPVANTIVSLEVLIGMMINALATGAVFARIARPRARIIFSNKAVISDENGVPALCIRIANCRRSVILSLDVEVALSRLTVTHDGHLVRQFEPLLLVQAHVPVLRFAFVLAHVITEASPLHKHTVRELDAEEGEIIVTVTGTDEAMGQTVFARTSYAFDRVMNNHRFVDIVASHPNGGISVDYSRFHDIETHAPKDAAAAEAAHAE</sequence>
<dbReference type="GO" id="GO:0005242">
    <property type="term" value="F:inward rectifier potassium channel activity"/>
    <property type="evidence" value="ECO:0007669"/>
    <property type="project" value="InterPro"/>
</dbReference>
<feature type="domain" description="Inward rectifier potassium channel C-terminal" evidence="14">
    <location>
        <begin position="194"/>
        <end position="354"/>
    </location>
</feature>
<evidence type="ECO:0000256" key="10">
    <source>
        <dbReference type="ARBA" id="ARBA00023303"/>
    </source>
</evidence>
<feature type="compositionally biased region" description="Basic and acidic residues" evidence="11">
    <location>
        <begin position="29"/>
        <end position="48"/>
    </location>
</feature>
<dbReference type="InterPro" id="IPR014756">
    <property type="entry name" value="Ig_E-set"/>
</dbReference>
<dbReference type="InterPro" id="IPR013099">
    <property type="entry name" value="K_chnl_dom"/>
</dbReference>